<proteinExistence type="predicted"/>
<dbReference type="AlphaFoldDB" id="A0AAV8Y7N5"/>
<gene>
    <name evidence="1" type="ORF">NQ318_019076</name>
</gene>
<dbReference type="Proteomes" id="UP001162162">
    <property type="component" value="Unassembled WGS sequence"/>
</dbReference>
<accession>A0AAV8Y7N5</accession>
<reference evidence="1" key="1">
    <citation type="journal article" date="2023" name="Insect Mol. Biol.">
        <title>Genome sequencing provides insights into the evolution of gene families encoding plant cell wall-degrading enzymes in longhorned beetles.</title>
        <authorList>
            <person name="Shin N.R."/>
            <person name="Okamura Y."/>
            <person name="Kirsch R."/>
            <person name="Pauchet Y."/>
        </authorList>
    </citation>
    <scope>NUCLEOTIDE SEQUENCE</scope>
    <source>
        <strain evidence="1">AMC_N1</strain>
    </source>
</reference>
<organism evidence="1 2">
    <name type="scientific">Aromia moschata</name>
    <dbReference type="NCBI Taxonomy" id="1265417"/>
    <lineage>
        <taxon>Eukaryota</taxon>
        <taxon>Metazoa</taxon>
        <taxon>Ecdysozoa</taxon>
        <taxon>Arthropoda</taxon>
        <taxon>Hexapoda</taxon>
        <taxon>Insecta</taxon>
        <taxon>Pterygota</taxon>
        <taxon>Neoptera</taxon>
        <taxon>Endopterygota</taxon>
        <taxon>Coleoptera</taxon>
        <taxon>Polyphaga</taxon>
        <taxon>Cucujiformia</taxon>
        <taxon>Chrysomeloidea</taxon>
        <taxon>Cerambycidae</taxon>
        <taxon>Cerambycinae</taxon>
        <taxon>Callichromatini</taxon>
        <taxon>Aromia</taxon>
    </lineage>
</organism>
<sequence>MATKIMKIKHGTNILSKLLFPGYLTHKTNLTQFFRSANYLKNDLKINSSCSFSWCWELQAMLKQQVQRRGLSKLQAQGELILRLNGEERNILMTALQEYQSKLIKDEYRRWRSKFGRPSKLPRLGDVDPTGAYCPFPEDWLQKKFVGIANSIPFIGFWILR</sequence>
<protein>
    <submittedName>
        <fullName evidence="1">Uncharacterized protein</fullName>
    </submittedName>
</protein>
<evidence type="ECO:0000313" key="2">
    <source>
        <dbReference type="Proteomes" id="UP001162162"/>
    </source>
</evidence>
<name>A0AAV8Y7N5_9CUCU</name>
<comment type="caution">
    <text evidence="1">The sequence shown here is derived from an EMBL/GenBank/DDBJ whole genome shotgun (WGS) entry which is preliminary data.</text>
</comment>
<keyword evidence="2" id="KW-1185">Reference proteome</keyword>
<evidence type="ECO:0000313" key="1">
    <source>
        <dbReference type="EMBL" id="KAJ8946995.1"/>
    </source>
</evidence>
<dbReference type="EMBL" id="JAPWTK010000171">
    <property type="protein sequence ID" value="KAJ8946995.1"/>
    <property type="molecule type" value="Genomic_DNA"/>
</dbReference>